<organism evidence="1 2">
    <name type="scientific">Portunus trituberculatus</name>
    <name type="common">Swimming crab</name>
    <name type="synonym">Neptunus trituberculatus</name>
    <dbReference type="NCBI Taxonomy" id="210409"/>
    <lineage>
        <taxon>Eukaryota</taxon>
        <taxon>Metazoa</taxon>
        <taxon>Ecdysozoa</taxon>
        <taxon>Arthropoda</taxon>
        <taxon>Crustacea</taxon>
        <taxon>Multicrustacea</taxon>
        <taxon>Malacostraca</taxon>
        <taxon>Eumalacostraca</taxon>
        <taxon>Eucarida</taxon>
        <taxon>Decapoda</taxon>
        <taxon>Pleocyemata</taxon>
        <taxon>Brachyura</taxon>
        <taxon>Eubrachyura</taxon>
        <taxon>Portunoidea</taxon>
        <taxon>Portunidae</taxon>
        <taxon>Portuninae</taxon>
        <taxon>Portunus</taxon>
    </lineage>
</organism>
<gene>
    <name evidence="1" type="ORF">E2C01_075702</name>
</gene>
<dbReference type="AlphaFoldDB" id="A0A5B7I6R8"/>
<dbReference type="Proteomes" id="UP000324222">
    <property type="component" value="Unassembled WGS sequence"/>
</dbReference>
<evidence type="ECO:0000313" key="1">
    <source>
        <dbReference type="EMBL" id="MPC81101.1"/>
    </source>
</evidence>
<comment type="caution">
    <text evidence="1">The sequence shown here is derived from an EMBL/GenBank/DDBJ whole genome shotgun (WGS) entry which is preliminary data.</text>
</comment>
<proteinExistence type="predicted"/>
<protein>
    <submittedName>
        <fullName evidence="1">Uncharacterized protein</fullName>
    </submittedName>
</protein>
<reference evidence="1 2" key="1">
    <citation type="submission" date="2019-05" db="EMBL/GenBank/DDBJ databases">
        <title>Another draft genome of Portunus trituberculatus and its Hox gene families provides insights of decapod evolution.</title>
        <authorList>
            <person name="Jeong J.-H."/>
            <person name="Song I."/>
            <person name="Kim S."/>
            <person name="Choi T."/>
            <person name="Kim D."/>
            <person name="Ryu S."/>
            <person name="Kim W."/>
        </authorList>
    </citation>
    <scope>NUCLEOTIDE SEQUENCE [LARGE SCALE GENOMIC DNA]</scope>
    <source>
        <tissue evidence="1">Muscle</tissue>
    </source>
</reference>
<evidence type="ECO:0000313" key="2">
    <source>
        <dbReference type="Proteomes" id="UP000324222"/>
    </source>
</evidence>
<name>A0A5B7I6R8_PORTR</name>
<dbReference type="EMBL" id="VSRR010055933">
    <property type="protein sequence ID" value="MPC81101.1"/>
    <property type="molecule type" value="Genomic_DNA"/>
</dbReference>
<accession>A0A5B7I6R8</accession>
<sequence>MARRGSRGTVNHAPRCAPFAAVGVFCCCTWPVEFQSACANCRRRNWLYRPLVSDERIPVRGKGAAQACVWPSGQDLSFTAGAKVSKEQGRFDEWCDRPCTPRCAAPRLPC</sequence>
<keyword evidence="2" id="KW-1185">Reference proteome</keyword>